<dbReference type="EC" id="2.3.-.-" evidence="2"/>
<dbReference type="PANTHER" id="PTHR43792">
    <property type="entry name" value="GNAT FAMILY, PUTATIVE (AFU_ORTHOLOGUE AFUA_3G00765)-RELATED-RELATED"/>
    <property type="match status" value="1"/>
</dbReference>
<dbReference type="PROSITE" id="PS51186">
    <property type="entry name" value="GNAT"/>
    <property type="match status" value="1"/>
</dbReference>
<dbReference type="GO" id="GO:0016746">
    <property type="term" value="F:acyltransferase activity"/>
    <property type="evidence" value="ECO:0007669"/>
    <property type="project" value="UniProtKB-KW"/>
</dbReference>
<dbReference type="InterPro" id="IPR016181">
    <property type="entry name" value="Acyl_CoA_acyltransferase"/>
</dbReference>
<dbReference type="InterPro" id="IPR000182">
    <property type="entry name" value="GNAT_dom"/>
</dbReference>
<protein>
    <submittedName>
        <fullName evidence="2">GNAT family N-acetyltransferase</fullName>
        <ecNumber evidence="2">2.3.-.-</ecNumber>
    </submittedName>
</protein>
<feature type="domain" description="N-acetyltransferase" evidence="1">
    <location>
        <begin position="13"/>
        <end position="175"/>
    </location>
</feature>
<keyword evidence="2" id="KW-0808">Transferase</keyword>
<dbReference type="Gene3D" id="3.40.630.30">
    <property type="match status" value="1"/>
</dbReference>
<keyword evidence="3" id="KW-1185">Reference proteome</keyword>
<dbReference type="Pfam" id="PF13302">
    <property type="entry name" value="Acetyltransf_3"/>
    <property type="match status" value="1"/>
</dbReference>
<evidence type="ECO:0000259" key="1">
    <source>
        <dbReference type="PROSITE" id="PS51186"/>
    </source>
</evidence>
<dbReference type="SUPFAM" id="SSF55729">
    <property type="entry name" value="Acyl-CoA N-acyltransferases (Nat)"/>
    <property type="match status" value="1"/>
</dbReference>
<name>A0ABV8RL89_9SPHN</name>
<comment type="caution">
    <text evidence="2">The sequence shown here is derived from an EMBL/GenBank/DDBJ whole genome shotgun (WGS) entry which is preliminary data.</text>
</comment>
<dbReference type="InterPro" id="IPR051531">
    <property type="entry name" value="N-acetyltransferase"/>
</dbReference>
<keyword evidence="2" id="KW-0012">Acyltransferase</keyword>
<proteinExistence type="predicted"/>
<gene>
    <name evidence="2" type="ORF">ACFO0A_03000</name>
</gene>
<evidence type="ECO:0000313" key="3">
    <source>
        <dbReference type="Proteomes" id="UP001595828"/>
    </source>
</evidence>
<accession>A0ABV8RL89</accession>
<sequence>MDTSGPLLVTERLELWRPRVGDHEGLHDLLQPEETRRFLGGMGADRADSFARLLRNAGSWQLYGYGSVIIRLRGKQPIVGICGVFHSWRGFGQGMDDVPEAGWIVGRDHWGQGIAGEAMHGILDWFDKSPHAGRVACMIEEGNAPSQALARTLGFVEYDRHYMEADAVLVLYERGKPDV</sequence>
<dbReference type="PANTHER" id="PTHR43792:SF16">
    <property type="entry name" value="N-ACETYLTRANSFERASE DOMAIN-CONTAINING PROTEIN"/>
    <property type="match status" value="1"/>
</dbReference>
<dbReference type="EMBL" id="JBHSDR010000003">
    <property type="protein sequence ID" value="MFC4294024.1"/>
    <property type="molecule type" value="Genomic_DNA"/>
</dbReference>
<reference evidence="3" key="1">
    <citation type="journal article" date="2019" name="Int. J. Syst. Evol. Microbiol.">
        <title>The Global Catalogue of Microorganisms (GCM) 10K type strain sequencing project: providing services to taxonomists for standard genome sequencing and annotation.</title>
        <authorList>
            <consortium name="The Broad Institute Genomics Platform"/>
            <consortium name="The Broad Institute Genome Sequencing Center for Infectious Disease"/>
            <person name="Wu L."/>
            <person name="Ma J."/>
        </authorList>
    </citation>
    <scope>NUCLEOTIDE SEQUENCE [LARGE SCALE GENOMIC DNA]</scope>
    <source>
        <strain evidence="3">CGMCC 1.12989</strain>
    </source>
</reference>
<dbReference type="RefSeq" id="WP_379537497.1">
    <property type="nucleotide sequence ID" value="NZ_JBHSDR010000003.1"/>
</dbReference>
<organism evidence="2 3">
    <name type="scientific">Novosphingobium tardum</name>
    <dbReference type="NCBI Taxonomy" id="1538021"/>
    <lineage>
        <taxon>Bacteria</taxon>
        <taxon>Pseudomonadati</taxon>
        <taxon>Pseudomonadota</taxon>
        <taxon>Alphaproteobacteria</taxon>
        <taxon>Sphingomonadales</taxon>
        <taxon>Sphingomonadaceae</taxon>
        <taxon>Novosphingobium</taxon>
    </lineage>
</organism>
<dbReference type="Proteomes" id="UP001595828">
    <property type="component" value="Unassembled WGS sequence"/>
</dbReference>
<evidence type="ECO:0000313" key="2">
    <source>
        <dbReference type="EMBL" id="MFC4294024.1"/>
    </source>
</evidence>